<protein>
    <submittedName>
        <fullName evidence="4">Uncharacterized protein</fullName>
    </submittedName>
</protein>
<dbReference type="EMBL" id="JAEPRA010000008">
    <property type="protein sequence ID" value="KAG2181828.1"/>
    <property type="molecule type" value="Genomic_DNA"/>
</dbReference>
<dbReference type="AlphaFoldDB" id="A0A8H7PXW1"/>
<dbReference type="PANTHER" id="PTHR21331">
    <property type="entry name" value="BRCA1-ASSOCIATED ATM ACTIVATOR 1"/>
    <property type="match status" value="1"/>
</dbReference>
<dbReference type="PANTHER" id="PTHR21331:SF2">
    <property type="entry name" value="BRCA1-ASSOCIATED ATM ACTIVATOR 1"/>
    <property type="match status" value="1"/>
</dbReference>
<dbReference type="InterPro" id="IPR016024">
    <property type="entry name" value="ARM-type_fold"/>
</dbReference>
<evidence type="ECO:0000313" key="4">
    <source>
        <dbReference type="EMBL" id="KAG2181828.1"/>
    </source>
</evidence>
<comment type="caution">
    <text evidence="4">The sequence shown here is derived from an EMBL/GenBank/DDBJ whole genome shotgun (WGS) entry which is preliminary data.</text>
</comment>
<dbReference type="InterPro" id="IPR038904">
    <property type="entry name" value="BRAT1"/>
</dbReference>
<evidence type="ECO:0000313" key="5">
    <source>
        <dbReference type="Proteomes" id="UP000612746"/>
    </source>
</evidence>
<dbReference type="OrthoDB" id="10057956at2759"/>
<accession>A0A8H7PXW1</accession>
<evidence type="ECO:0000256" key="2">
    <source>
        <dbReference type="ARBA" id="ARBA00022490"/>
    </source>
</evidence>
<sequence length="799" mass="90244">MSKDIVDDTIYEKVFSFLSSFLNSEAHGVAMYNAWNVLDILTETCVSDDQDPRTKAICLRFLGKLILHDSQTTPIMFEKLVNNNQDLLNQVVQCASASEGSLRVASVEACYGFIHCPSGCQWLAGNETIQKAIMSYLKDANLYLVASTCRFYQVLINNTYDDEKHNQALVNSSENLFKLMNPTKYIQQTLQCDDGLKTIGITYDFERFATLEICWVIASTRSNAIIKYLEENHILGLIFSNPHHADKTIRSRKIEILSKVIEWVPNPAKVLSIPVEPDSSETEAMAQACDAFVVKGRHLLNSSDFQGVMTGLDMLRIVLILARRLPLEIVLPKVEDLCKFFIELLQGGTNRTLFAEMATITDMSSLQWHLWDCGRAAANRKIFIIAIFKPLHTIVHEFPDVIAKVSPLETMLDILEGRGIAMDQRVLKPLLSQLHPLLVSVRQRQLPIIATITPDHGVKKTLMTLVGLLEDSAVDGRTVKLILETFDSFLRNSQFSDFMLQKDISKSVTQALLLRLYDTEWDTRDSVVTFIGSLYDAPHIPARVQFAQQNSLALEVIEKIVDGEAYVRSAALDALQQMMNNASGWIFIKNNEVTKHINSMLPPLIHDPEALVRRAVLEAMSCLIHNQSYENLFDVQGISPSDVSMLMDDTDWEVRLRVCYLLHQLWKTEIHIREKSKKGHVHEEKQQTHFYELAGDQLLLLSAQDSARLVRETAMEVLKSIQADLDSEATHSMGGKRALALEENDQAFADAIGKIDFTRLAATISAEHMYEETFDIDYSGVDIKTMTESLRDTNIMDCE</sequence>
<keyword evidence="2" id="KW-0963">Cytoplasm</keyword>
<dbReference type="GO" id="GO:0005737">
    <property type="term" value="C:cytoplasm"/>
    <property type="evidence" value="ECO:0007669"/>
    <property type="project" value="UniProtKB-SubCell"/>
</dbReference>
<evidence type="ECO:0000256" key="3">
    <source>
        <dbReference type="ARBA" id="ARBA00061308"/>
    </source>
</evidence>
<reference evidence="4" key="1">
    <citation type="submission" date="2020-12" db="EMBL/GenBank/DDBJ databases">
        <title>Metabolic potential, ecology and presence of endohyphal bacteria is reflected in genomic diversity of Mucoromycotina.</title>
        <authorList>
            <person name="Muszewska A."/>
            <person name="Okrasinska A."/>
            <person name="Steczkiewicz K."/>
            <person name="Drgas O."/>
            <person name="Orlowska M."/>
            <person name="Perlinska-Lenart U."/>
            <person name="Aleksandrzak-Piekarczyk T."/>
            <person name="Szatraj K."/>
            <person name="Zielenkiewicz U."/>
            <person name="Pilsyk S."/>
            <person name="Malc E."/>
            <person name="Mieczkowski P."/>
            <person name="Kruszewska J.S."/>
            <person name="Biernat P."/>
            <person name="Pawlowska J."/>
        </authorList>
    </citation>
    <scope>NUCLEOTIDE SEQUENCE</scope>
    <source>
        <strain evidence="4">WA0000051536</strain>
    </source>
</reference>
<comment type="similarity">
    <text evidence="3">Belongs to the BRAT1 family.</text>
</comment>
<dbReference type="GO" id="GO:0005634">
    <property type="term" value="C:nucleus"/>
    <property type="evidence" value="ECO:0007669"/>
    <property type="project" value="TreeGrafter"/>
</dbReference>
<dbReference type="Gene3D" id="1.25.10.10">
    <property type="entry name" value="Leucine-rich Repeat Variant"/>
    <property type="match status" value="2"/>
</dbReference>
<evidence type="ECO:0000256" key="1">
    <source>
        <dbReference type="ARBA" id="ARBA00004496"/>
    </source>
</evidence>
<dbReference type="Proteomes" id="UP000612746">
    <property type="component" value="Unassembled WGS sequence"/>
</dbReference>
<comment type="subcellular location">
    <subcellularLocation>
        <location evidence="1">Cytoplasm</location>
    </subcellularLocation>
</comment>
<name>A0A8H7PXW1_9FUNG</name>
<keyword evidence="5" id="KW-1185">Reference proteome</keyword>
<dbReference type="InterPro" id="IPR011989">
    <property type="entry name" value="ARM-like"/>
</dbReference>
<gene>
    <name evidence="4" type="ORF">INT44_008644</name>
</gene>
<dbReference type="SUPFAM" id="SSF48371">
    <property type="entry name" value="ARM repeat"/>
    <property type="match status" value="1"/>
</dbReference>
<dbReference type="GO" id="GO:0006974">
    <property type="term" value="P:DNA damage response"/>
    <property type="evidence" value="ECO:0007669"/>
    <property type="project" value="InterPro"/>
</dbReference>
<proteinExistence type="inferred from homology"/>
<organism evidence="4 5">
    <name type="scientific">Umbelopsis vinacea</name>
    <dbReference type="NCBI Taxonomy" id="44442"/>
    <lineage>
        <taxon>Eukaryota</taxon>
        <taxon>Fungi</taxon>
        <taxon>Fungi incertae sedis</taxon>
        <taxon>Mucoromycota</taxon>
        <taxon>Mucoromycotina</taxon>
        <taxon>Umbelopsidomycetes</taxon>
        <taxon>Umbelopsidales</taxon>
        <taxon>Umbelopsidaceae</taxon>
        <taxon>Umbelopsis</taxon>
    </lineage>
</organism>